<name>A0A926VGU1_9CYAN</name>
<reference evidence="1" key="2">
    <citation type="submission" date="2020-08" db="EMBL/GenBank/DDBJ databases">
        <authorList>
            <person name="Chen M."/>
            <person name="Teng W."/>
            <person name="Zhao L."/>
            <person name="Hu C."/>
            <person name="Zhou Y."/>
            <person name="Han B."/>
            <person name="Song L."/>
            <person name="Shu W."/>
        </authorList>
    </citation>
    <scope>NUCLEOTIDE SEQUENCE</scope>
    <source>
        <strain evidence="1">FACHB-1375</strain>
    </source>
</reference>
<protein>
    <submittedName>
        <fullName evidence="1">Uncharacterized protein</fullName>
    </submittedName>
</protein>
<keyword evidence="2" id="KW-1185">Reference proteome</keyword>
<comment type="caution">
    <text evidence="1">The sequence shown here is derived from an EMBL/GenBank/DDBJ whole genome shotgun (WGS) entry which is preliminary data.</text>
</comment>
<dbReference type="EMBL" id="JACJPW010000058">
    <property type="protein sequence ID" value="MBD2183542.1"/>
    <property type="molecule type" value="Genomic_DNA"/>
</dbReference>
<reference evidence="1" key="1">
    <citation type="journal article" date="2015" name="ISME J.">
        <title>Draft Genome Sequence of Streptomyces incarnatus NRRL8089, which Produces the Nucleoside Antibiotic Sinefungin.</title>
        <authorList>
            <person name="Oshima K."/>
            <person name="Hattori M."/>
            <person name="Shimizu H."/>
            <person name="Fukuda K."/>
            <person name="Nemoto M."/>
            <person name="Inagaki K."/>
            <person name="Tamura T."/>
        </authorList>
    </citation>
    <scope>NUCLEOTIDE SEQUENCE</scope>
    <source>
        <strain evidence="1">FACHB-1375</strain>
    </source>
</reference>
<dbReference type="RefSeq" id="WP_190468072.1">
    <property type="nucleotide sequence ID" value="NZ_JACJPW010000058.1"/>
</dbReference>
<dbReference type="AlphaFoldDB" id="A0A926VGU1"/>
<dbReference type="Proteomes" id="UP000641646">
    <property type="component" value="Unassembled WGS sequence"/>
</dbReference>
<evidence type="ECO:0000313" key="2">
    <source>
        <dbReference type="Proteomes" id="UP000641646"/>
    </source>
</evidence>
<sequence length="140" mass="15496">MVAKKVPVEVMGAGVLNPALAPSQCLRAIVEAYTEYKIVAEQEKTNRREIAAWEKATVANIQAQRDALIKYLKLSFDERAKNFSFLFEKVDQAIADGNPNQLALAINSITEIAKSSPFKDIADSSFVQAALDDPDHEWTI</sequence>
<proteinExistence type="predicted"/>
<accession>A0A926VGU1</accession>
<gene>
    <name evidence="1" type="ORF">H6G03_21190</name>
</gene>
<organism evidence="1 2">
    <name type="scientific">Aerosakkonema funiforme FACHB-1375</name>
    <dbReference type="NCBI Taxonomy" id="2949571"/>
    <lineage>
        <taxon>Bacteria</taxon>
        <taxon>Bacillati</taxon>
        <taxon>Cyanobacteriota</taxon>
        <taxon>Cyanophyceae</taxon>
        <taxon>Oscillatoriophycideae</taxon>
        <taxon>Aerosakkonematales</taxon>
        <taxon>Aerosakkonemataceae</taxon>
        <taxon>Aerosakkonema</taxon>
    </lineage>
</organism>
<evidence type="ECO:0000313" key="1">
    <source>
        <dbReference type="EMBL" id="MBD2183542.1"/>
    </source>
</evidence>